<reference evidence="1 2" key="1">
    <citation type="submission" date="2024-09" db="EMBL/GenBank/DDBJ databases">
        <authorList>
            <person name="Zhang Y."/>
        </authorList>
    </citation>
    <scope>NUCLEOTIDE SEQUENCE [LARGE SCALE GENOMIC DNA]</scope>
    <source>
        <strain evidence="1 2">ZJ318</strain>
    </source>
</reference>
<name>A0ABV4VG15_9GAMM</name>
<gene>
    <name evidence="1" type="ORF">ACE02W_05315</name>
</gene>
<dbReference type="Proteomes" id="UP001576708">
    <property type="component" value="Unassembled WGS sequence"/>
</dbReference>
<keyword evidence="1" id="KW-0969">Cilium</keyword>
<dbReference type="EMBL" id="JBHFGU010000002">
    <property type="protein sequence ID" value="MFB2619226.1"/>
    <property type="molecule type" value="Genomic_DNA"/>
</dbReference>
<accession>A0ABV4VG15</accession>
<proteinExistence type="predicted"/>
<sequence length="692" mass="73958">MESIPLINTANAQLITPASPNDAVSVNSRPLPAEVQVSPEGDSIILNGTEYNLKLVNAQQRQALIVASSFLVNPITPEATASTSANSTVANAQLLTLGATLTLKLPEAIAQLAQQNGISLDKLYTLAARPQGYPLPNVTVTTKEFQFANGTVVPQDPGTRLSTGEYQAKISLSQGRPILVLTPILSKLEIHIGAPINETQLPIIDKQAANVVITKTEPAQIIAAFLRKLEGIAPQAEPSNAAKPSTQALVSSENKAANMLAPSSATDMPSSKISVSAANPQTSLQANTEPKLTVVNQTLNTTAQAQETSQNQQKAQVLDAKTLESKAFESKPFESKPLESKPLELKPLEAKTMASGANNLDSNRNSLLAAKAQQDLPPTSSTKTGLVGNELPLSLKPQAMEAQLGEKTNKSTEAQISVNEVLQKAFTKAGALPLEQMLARGGANLAAELLKHLPHLSPPTLGQLSELSELKDAMLGLSALNLAAPQLSQPAVFMNANAITSLFQLLLGFRANNGNNTVSQKLADYLEQLQAKTGLSTNQLGQLSKAGGFESMGQLASSLHLYQQASGENNGNLVWFFALPYGINQRHEQLEGKFERDANDDEQQKHKGWHLQLKFNLAQGPLLISARFHQQVLDIQFKGNSQQLLNRVDNFLAPLGQKLSQLGFTPGELSTQIAQVPATLLPGDHFLVKTRA</sequence>
<evidence type="ECO:0000313" key="1">
    <source>
        <dbReference type="EMBL" id="MFB2619226.1"/>
    </source>
</evidence>
<evidence type="ECO:0000313" key="2">
    <source>
        <dbReference type="Proteomes" id="UP001576708"/>
    </source>
</evidence>
<comment type="caution">
    <text evidence="1">The sequence shown here is derived from an EMBL/GenBank/DDBJ whole genome shotgun (WGS) entry which is preliminary data.</text>
</comment>
<organism evidence="1 2">
    <name type="scientific">Shewanella mangrovisoli</name>
    <dbReference type="NCBI Taxonomy" id="2864211"/>
    <lineage>
        <taxon>Bacteria</taxon>
        <taxon>Pseudomonadati</taxon>
        <taxon>Pseudomonadota</taxon>
        <taxon>Gammaproteobacteria</taxon>
        <taxon>Alteromonadales</taxon>
        <taxon>Shewanellaceae</taxon>
        <taxon>Shewanella</taxon>
    </lineage>
</organism>
<dbReference type="RefSeq" id="WP_342201015.1">
    <property type="nucleotide sequence ID" value="NZ_JBCATE010000002.1"/>
</dbReference>
<keyword evidence="2" id="KW-1185">Reference proteome</keyword>
<keyword evidence="1" id="KW-0282">Flagellum</keyword>
<protein>
    <submittedName>
        <fullName evidence="1">Flagellar hook-length control protein FliK</fullName>
    </submittedName>
</protein>
<keyword evidence="1" id="KW-0966">Cell projection</keyword>